<dbReference type="EMBL" id="GL377630">
    <property type="protein sequence ID" value="EFJ13853.1"/>
    <property type="molecule type" value="Genomic_DNA"/>
</dbReference>
<dbReference type="SUPFAM" id="SSF57903">
    <property type="entry name" value="FYVE/PHD zinc finger"/>
    <property type="match status" value="1"/>
</dbReference>
<protein>
    <recommendedName>
        <fullName evidence="5">PHD-type domain-containing protein</fullName>
    </recommendedName>
</protein>
<organism evidence="4">
    <name type="scientific">Selaginella moellendorffii</name>
    <name type="common">Spikemoss</name>
    <dbReference type="NCBI Taxonomy" id="88036"/>
    <lineage>
        <taxon>Eukaryota</taxon>
        <taxon>Viridiplantae</taxon>
        <taxon>Streptophyta</taxon>
        <taxon>Embryophyta</taxon>
        <taxon>Tracheophyta</taxon>
        <taxon>Lycopodiopsida</taxon>
        <taxon>Selaginellales</taxon>
        <taxon>Selaginellaceae</taxon>
        <taxon>Selaginella</taxon>
    </lineage>
</organism>
<evidence type="ECO:0000313" key="4">
    <source>
        <dbReference type="Proteomes" id="UP000001514"/>
    </source>
</evidence>
<reference evidence="3 4" key="1">
    <citation type="journal article" date="2011" name="Science">
        <title>The Selaginella genome identifies genetic changes associated with the evolution of vascular plants.</title>
        <authorList>
            <person name="Banks J.A."/>
            <person name="Nishiyama T."/>
            <person name="Hasebe M."/>
            <person name="Bowman J.L."/>
            <person name="Gribskov M."/>
            <person name="dePamphilis C."/>
            <person name="Albert V.A."/>
            <person name="Aono N."/>
            <person name="Aoyama T."/>
            <person name="Ambrose B.A."/>
            <person name="Ashton N.W."/>
            <person name="Axtell M.J."/>
            <person name="Barker E."/>
            <person name="Barker M.S."/>
            <person name="Bennetzen J.L."/>
            <person name="Bonawitz N.D."/>
            <person name="Chapple C."/>
            <person name="Cheng C."/>
            <person name="Correa L.G."/>
            <person name="Dacre M."/>
            <person name="DeBarry J."/>
            <person name="Dreyer I."/>
            <person name="Elias M."/>
            <person name="Engstrom E.M."/>
            <person name="Estelle M."/>
            <person name="Feng L."/>
            <person name="Finet C."/>
            <person name="Floyd S.K."/>
            <person name="Frommer W.B."/>
            <person name="Fujita T."/>
            <person name="Gramzow L."/>
            <person name="Gutensohn M."/>
            <person name="Harholt J."/>
            <person name="Hattori M."/>
            <person name="Heyl A."/>
            <person name="Hirai T."/>
            <person name="Hiwatashi Y."/>
            <person name="Ishikawa M."/>
            <person name="Iwata M."/>
            <person name="Karol K.G."/>
            <person name="Koehler B."/>
            <person name="Kolukisaoglu U."/>
            <person name="Kubo M."/>
            <person name="Kurata T."/>
            <person name="Lalonde S."/>
            <person name="Li K."/>
            <person name="Li Y."/>
            <person name="Litt A."/>
            <person name="Lyons E."/>
            <person name="Manning G."/>
            <person name="Maruyama T."/>
            <person name="Michael T.P."/>
            <person name="Mikami K."/>
            <person name="Miyazaki S."/>
            <person name="Morinaga S."/>
            <person name="Murata T."/>
            <person name="Mueller-Roeber B."/>
            <person name="Nelson D.R."/>
            <person name="Obara M."/>
            <person name="Oguri Y."/>
            <person name="Olmstead R.G."/>
            <person name="Onodera N."/>
            <person name="Petersen B.L."/>
            <person name="Pils B."/>
            <person name="Prigge M."/>
            <person name="Rensing S.A."/>
            <person name="Riano-Pachon D.M."/>
            <person name="Roberts A.W."/>
            <person name="Sato Y."/>
            <person name="Scheller H.V."/>
            <person name="Schulz B."/>
            <person name="Schulz C."/>
            <person name="Shakirov E.V."/>
            <person name="Shibagaki N."/>
            <person name="Shinohara N."/>
            <person name="Shippen D.E."/>
            <person name="Soerensen I."/>
            <person name="Sotooka R."/>
            <person name="Sugimoto N."/>
            <person name="Sugita M."/>
            <person name="Sumikawa N."/>
            <person name="Tanurdzic M."/>
            <person name="Theissen G."/>
            <person name="Ulvskov P."/>
            <person name="Wakazuki S."/>
            <person name="Weng J.K."/>
            <person name="Willats W.W."/>
            <person name="Wipf D."/>
            <person name="Wolf P.G."/>
            <person name="Yang L."/>
            <person name="Zimmer A.D."/>
            <person name="Zhu Q."/>
            <person name="Mitros T."/>
            <person name="Hellsten U."/>
            <person name="Loque D."/>
            <person name="Otillar R."/>
            <person name="Salamov A."/>
            <person name="Schmutz J."/>
            <person name="Shapiro H."/>
            <person name="Lindquist E."/>
            <person name="Lucas S."/>
            <person name="Rokhsar D."/>
            <person name="Grigoriev I.V."/>
        </authorList>
    </citation>
    <scope>NUCLEOTIDE SEQUENCE [LARGE SCALE GENOMIC DNA]</scope>
</reference>
<gene>
    <name evidence="3" type="ORF">SELMODRAFT_424109</name>
</gene>
<dbReference type="CDD" id="cd15517">
    <property type="entry name" value="PHD_TCF19_like"/>
    <property type="match status" value="1"/>
</dbReference>
<dbReference type="InterPro" id="IPR027417">
    <property type="entry name" value="P-loop_NTPase"/>
</dbReference>
<evidence type="ECO:0000256" key="2">
    <source>
        <dbReference type="ARBA" id="ARBA00022833"/>
    </source>
</evidence>
<dbReference type="InterPro" id="IPR011011">
    <property type="entry name" value="Znf_FYVE_PHD"/>
</dbReference>
<dbReference type="HOGENOM" id="CLU_381035_0_0_1"/>
<dbReference type="Gramene" id="EFJ13853">
    <property type="protein sequence ID" value="EFJ13853"/>
    <property type="gene ID" value="SELMODRAFT_424109"/>
</dbReference>
<dbReference type="KEGG" id="smo:SELMODRAFT_424109"/>
<sequence>MQEFWDAKAVVEAVLKMGDCGLSRREKLSWDSARVKVLDLFDNETAGTIIDALLQLTESTRLDYFLPADAATKSALLSLVSRKRRRVDPFGEVKAQASALALSLEMSYQEMTEEKLGSIDTRIDLLAPDILTEDATSFSYMGRKTTVDILKFFQAVKKGPSVYSTNPNLAIRFITGTPGAGKTYSVAAAAGYLYVSERRKATGAAAVAYINARVFMEDPSYNLWRALILAYARDEAALNALKCVDYERPDCLLQFLKERKKLQKVYLLFDDGNSLHDKDIFSGQIRFAARSFVESLAQVCVVVFCASIESKLRKELIKDAAPPQLIVCGGYTRKELVACIGMYLETTDQRLIDEEIAYILQRTGSVPRLIYHHYFGEDGELDSAISRFKDEIADFILNRSSWEVSELARALRGEQVARLTVAMDTRAFYRGRDGRGKCLTGELRSYAFGLISEKVKAESLEEGKVEVRRWLGMIMKDNNLVRIGWNVEEATILTLKLLTPCIRVDNNDLSEKILIKPAGVRTVKGKFGIDELKDVGLSPTLFLPNFNHIGADVFYSDEEWLIVFQITVANNPEKHHKRTLEVADELFTVTQRRTMLVWVVYTPTETDTWVVKDSEHPHVTQVFMSFGQLSSHLKDIDSALRVLKSNLYSKKPAEDVCPEYKCAETCRDDKWISCTFCNVWFHWLCTTATEETWELWLCDNCRAPDDDPDVELPPPVPDAGRRRGISF</sequence>
<dbReference type="AlphaFoldDB" id="D8SNU6"/>
<keyword evidence="2" id="KW-0862">Zinc</keyword>
<accession>D8SNU6</accession>
<dbReference type="GO" id="GO:0008270">
    <property type="term" value="F:zinc ion binding"/>
    <property type="evidence" value="ECO:0007669"/>
    <property type="project" value="UniProtKB-KW"/>
</dbReference>
<dbReference type="InParanoid" id="D8SNU6"/>
<name>D8SNU6_SELML</name>
<evidence type="ECO:0000256" key="1">
    <source>
        <dbReference type="ARBA" id="ARBA00022771"/>
    </source>
</evidence>
<keyword evidence="1" id="KW-0863">Zinc-finger</keyword>
<dbReference type="Gene3D" id="3.30.40.10">
    <property type="entry name" value="Zinc/RING finger domain, C3HC4 (zinc finger)"/>
    <property type="match status" value="1"/>
</dbReference>
<dbReference type="InterPro" id="IPR013083">
    <property type="entry name" value="Znf_RING/FYVE/PHD"/>
</dbReference>
<keyword evidence="4" id="KW-1185">Reference proteome</keyword>
<evidence type="ECO:0000313" key="3">
    <source>
        <dbReference type="EMBL" id="EFJ13853.1"/>
    </source>
</evidence>
<dbReference type="Proteomes" id="UP000001514">
    <property type="component" value="Unassembled WGS sequence"/>
</dbReference>
<keyword evidence="1" id="KW-0479">Metal-binding</keyword>
<proteinExistence type="predicted"/>
<evidence type="ECO:0008006" key="5">
    <source>
        <dbReference type="Google" id="ProtNLM"/>
    </source>
</evidence>
<dbReference type="SUPFAM" id="SSF52540">
    <property type="entry name" value="P-loop containing nucleoside triphosphate hydrolases"/>
    <property type="match status" value="1"/>
</dbReference>
<dbReference type="Gene3D" id="3.40.50.300">
    <property type="entry name" value="P-loop containing nucleotide triphosphate hydrolases"/>
    <property type="match status" value="1"/>
</dbReference>